<proteinExistence type="predicted"/>
<protein>
    <recommendedName>
        <fullName evidence="5">3-oxoacyl-ACP reductase</fullName>
    </recommendedName>
</protein>
<dbReference type="Proteomes" id="UP000271937">
    <property type="component" value="Unassembled WGS sequence"/>
</dbReference>
<keyword evidence="4" id="KW-1185">Reference proteome</keyword>
<dbReference type="RefSeq" id="WP_125013276.1">
    <property type="nucleotide sequence ID" value="NZ_RQVR01000013.1"/>
</dbReference>
<keyword evidence="2" id="KW-0732">Signal</keyword>
<name>A0A3P3W7Q0_9FLAO</name>
<comment type="caution">
    <text evidence="3">The sequence shown here is derived from an EMBL/GenBank/DDBJ whole genome shotgun (WGS) entry which is preliminary data.</text>
</comment>
<dbReference type="AlphaFoldDB" id="A0A3P3W7Q0"/>
<organism evidence="3 4">
    <name type="scientific">Flavobacterium macacae</name>
    <dbReference type="NCBI Taxonomy" id="2488993"/>
    <lineage>
        <taxon>Bacteria</taxon>
        <taxon>Pseudomonadati</taxon>
        <taxon>Bacteroidota</taxon>
        <taxon>Flavobacteriia</taxon>
        <taxon>Flavobacteriales</taxon>
        <taxon>Flavobacteriaceae</taxon>
        <taxon>Flavobacterium</taxon>
    </lineage>
</organism>
<sequence length="67" mass="6760">MEHIMKKAILTIGLFSLVVLTSFSVEATSADSGGQGEPVRTGGVNTDLGNGQAGTGGGKKVDIVARN</sequence>
<evidence type="ECO:0008006" key="5">
    <source>
        <dbReference type="Google" id="ProtNLM"/>
    </source>
</evidence>
<gene>
    <name evidence="3" type="ORF">EG849_11730</name>
</gene>
<reference evidence="3 4" key="1">
    <citation type="submission" date="2018-11" db="EMBL/GenBank/DDBJ databases">
        <title>Flavobacterium sp. nov., YIM 102600 draft genome.</title>
        <authorList>
            <person name="Li G."/>
            <person name="Jiang Y."/>
        </authorList>
    </citation>
    <scope>NUCLEOTIDE SEQUENCE [LARGE SCALE GENOMIC DNA]</scope>
    <source>
        <strain evidence="3 4">YIM 102600</strain>
    </source>
</reference>
<evidence type="ECO:0000313" key="3">
    <source>
        <dbReference type="EMBL" id="RRJ89986.1"/>
    </source>
</evidence>
<evidence type="ECO:0000256" key="2">
    <source>
        <dbReference type="SAM" id="SignalP"/>
    </source>
</evidence>
<accession>A0A3P3W7Q0</accession>
<dbReference type="EMBL" id="RQVR01000013">
    <property type="protein sequence ID" value="RRJ89986.1"/>
    <property type="molecule type" value="Genomic_DNA"/>
</dbReference>
<evidence type="ECO:0000313" key="4">
    <source>
        <dbReference type="Proteomes" id="UP000271937"/>
    </source>
</evidence>
<feature type="chain" id="PRO_5018192228" description="3-oxoacyl-ACP reductase" evidence="2">
    <location>
        <begin position="28"/>
        <end position="67"/>
    </location>
</feature>
<evidence type="ECO:0000256" key="1">
    <source>
        <dbReference type="SAM" id="MobiDB-lite"/>
    </source>
</evidence>
<feature type="signal peptide" evidence="2">
    <location>
        <begin position="1"/>
        <end position="27"/>
    </location>
</feature>
<feature type="region of interest" description="Disordered" evidence="1">
    <location>
        <begin position="28"/>
        <end position="67"/>
    </location>
</feature>
<dbReference type="OrthoDB" id="1366886at2"/>